<protein>
    <submittedName>
        <fullName evidence="2">Uncharacterized protein</fullName>
    </submittedName>
</protein>
<dbReference type="Proteomes" id="UP001237152">
    <property type="component" value="Segment"/>
</dbReference>
<evidence type="ECO:0000313" key="2">
    <source>
        <dbReference type="EMBL" id="QBZ81452.1"/>
    </source>
</evidence>
<gene>
    <name evidence="2" type="ORF">pclt_cds_865</name>
</gene>
<feature type="region of interest" description="Disordered" evidence="1">
    <location>
        <begin position="43"/>
        <end position="62"/>
    </location>
</feature>
<sequence>MSKACSSTKGATSNAKARAAKPYERPLAPKNRAPARTFERDFATSSQVAARKNNLHRPPDPTLEQIKQTWEYFTDINSASADVSE</sequence>
<organism evidence="2 3">
    <name type="scientific">Pandoravirus celtis</name>
    <dbReference type="NCBI Taxonomy" id="2568002"/>
    <lineage>
        <taxon>Viruses</taxon>
        <taxon>Pandoravirus</taxon>
    </lineage>
</organism>
<evidence type="ECO:0000313" key="3">
    <source>
        <dbReference type="Proteomes" id="UP001237152"/>
    </source>
</evidence>
<accession>A0A4D6EJ53</accession>
<name>A0A4D6EJ53_9VIRU</name>
<feature type="region of interest" description="Disordered" evidence="1">
    <location>
        <begin position="1"/>
        <end position="38"/>
    </location>
</feature>
<proteinExistence type="predicted"/>
<dbReference type="EMBL" id="MK174290">
    <property type="protein sequence ID" value="QBZ81452.1"/>
    <property type="molecule type" value="Genomic_DNA"/>
</dbReference>
<feature type="compositionally biased region" description="Polar residues" evidence="1">
    <location>
        <begin position="1"/>
        <end position="15"/>
    </location>
</feature>
<evidence type="ECO:0000256" key="1">
    <source>
        <dbReference type="SAM" id="MobiDB-lite"/>
    </source>
</evidence>
<reference evidence="2" key="1">
    <citation type="journal article" date="2019" name="Front. Microbiol.">
        <title>Pandoravirus Celtis Illustrates the Microevolution Processes at Work in the Giant Pandoraviridae Genomes.</title>
        <authorList>
            <person name="Legendre M."/>
            <person name="Alempic J.M."/>
            <person name="Philippe N."/>
            <person name="Lartigue A."/>
            <person name="Jeudy S."/>
            <person name="Poirot O."/>
            <person name="Ta N.T."/>
            <person name="Nin S."/>
            <person name="Coute Y."/>
            <person name="Abergel C."/>
            <person name="Claverie J.M."/>
        </authorList>
    </citation>
    <scope>NUCLEOTIDE SEQUENCE</scope>
</reference>